<dbReference type="OrthoDB" id="5364946at2759"/>
<proteinExistence type="inferred from homology"/>
<dbReference type="Proteomes" id="UP000270296">
    <property type="component" value="Unassembled WGS sequence"/>
</dbReference>
<dbReference type="InterPro" id="IPR004038">
    <property type="entry name" value="Ribosomal_eL8/eL30/eS12/Gad45"/>
</dbReference>
<reference evidence="6" key="1">
    <citation type="submission" date="2016-06" db="UniProtKB">
        <authorList>
            <consortium name="WormBaseParasite"/>
        </authorList>
    </citation>
    <scope>IDENTIFICATION</scope>
</reference>
<dbReference type="WBParaSite" id="SBAD_0000592901-mRNA-1">
    <property type="protein sequence ID" value="SBAD_0000592901-mRNA-1"/>
    <property type="gene ID" value="SBAD_0000592901"/>
</dbReference>
<dbReference type="InterPro" id="IPR018492">
    <property type="entry name" value="Ribosomal_eL8/Nhp2"/>
</dbReference>
<dbReference type="InterPro" id="IPR029064">
    <property type="entry name" value="Ribosomal_eL30-like_sf"/>
</dbReference>
<evidence type="ECO:0000256" key="2">
    <source>
        <dbReference type="ARBA" id="ARBA00023274"/>
    </source>
</evidence>
<dbReference type="AlphaFoldDB" id="A0A183IQ06"/>
<evidence type="ECO:0000259" key="3">
    <source>
        <dbReference type="Pfam" id="PF01248"/>
    </source>
</evidence>
<feature type="domain" description="Ribosomal protein eL8/eL30/eS12/Gadd45" evidence="3">
    <location>
        <begin position="56"/>
        <end position="150"/>
    </location>
</feature>
<gene>
    <name evidence="4" type="ORF">SBAD_LOCUS5703</name>
</gene>
<dbReference type="Pfam" id="PF01248">
    <property type="entry name" value="Ribosomal_L7Ae"/>
    <property type="match status" value="1"/>
</dbReference>
<evidence type="ECO:0000256" key="1">
    <source>
        <dbReference type="ARBA" id="ARBA00007337"/>
    </source>
</evidence>
<sequence length="168" mass="18638">MGHKENMSMPKDDAIDTSEVITADGSKMTEKDEYNVLCSQVTPIAQPLASRKLAKKLYKLLSRASKVPKDGCRYGVLDVQKLIRKGKRGILILAGDTTPIDTISHFGPYCEEKDIAYVYTPSRQHLGLALGKTQACMAVLVFEHESYADLYKECEELVKSLPIPTLSD</sequence>
<evidence type="ECO:0000313" key="6">
    <source>
        <dbReference type="WBParaSite" id="SBAD_0000592901-mRNA-1"/>
    </source>
</evidence>
<accession>A0A183IQ06</accession>
<evidence type="ECO:0000313" key="4">
    <source>
        <dbReference type="EMBL" id="VDP08056.1"/>
    </source>
</evidence>
<dbReference type="GO" id="GO:1990904">
    <property type="term" value="C:ribonucleoprotein complex"/>
    <property type="evidence" value="ECO:0007669"/>
    <property type="project" value="UniProtKB-KW"/>
</dbReference>
<evidence type="ECO:0000313" key="5">
    <source>
        <dbReference type="Proteomes" id="UP000270296"/>
    </source>
</evidence>
<keyword evidence="2" id="KW-0687">Ribonucleoprotein</keyword>
<name>A0A183IQ06_9BILA</name>
<dbReference type="Gene3D" id="3.30.1330.30">
    <property type="match status" value="1"/>
</dbReference>
<dbReference type="EMBL" id="UZAM01009183">
    <property type="protein sequence ID" value="VDP08056.1"/>
    <property type="molecule type" value="Genomic_DNA"/>
</dbReference>
<protein>
    <submittedName>
        <fullName evidence="6">Ribosomal_L7Ae domain-containing protein</fullName>
    </submittedName>
</protein>
<organism evidence="6">
    <name type="scientific">Soboliphyme baturini</name>
    <dbReference type="NCBI Taxonomy" id="241478"/>
    <lineage>
        <taxon>Eukaryota</taxon>
        <taxon>Metazoa</taxon>
        <taxon>Ecdysozoa</taxon>
        <taxon>Nematoda</taxon>
        <taxon>Enoplea</taxon>
        <taxon>Dorylaimia</taxon>
        <taxon>Dioctophymatida</taxon>
        <taxon>Dioctophymatoidea</taxon>
        <taxon>Soboliphymatidae</taxon>
        <taxon>Soboliphyme</taxon>
    </lineage>
</organism>
<dbReference type="SUPFAM" id="SSF55315">
    <property type="entry name" value="L30e-like"/>
    <property type="match status" value="1"/>
</dbReference>
<keyword evidence="5" id="KW-1185">Reference proteome</keyword>
<dbReference type="PRINTS" id="PR00881">
    <property type="entry name" value="L7ARS6FAMILY"/>
</dbReference>
<comment type="similarity">
    <text evidence="1">Belongs to the eukaryotic ribosomal protein eL8 family.</text>
</comment>
<reference evidence="4 5" key="2">
    <citation type="submission" date="2018-11" db="EMBL/GenBank/DDBJ databases">
        <authorList>
            <consortium name="Pathogen Informatics"/>
        </authorList>
    </citation>
    <scope>NUCLEOTIDE SEQUENCE [LARGE SCALE GENOMIC DNA]</scope>
</reference>